<dbReference type="InterPro" id="IPR016103">
    <property type="entry name" value="ProQ/FinO"/>
</dbReference>
<accession>A0A2N9YFZ8</accession>
<evidence type="ECO:0000259" key="2">
    <source>
        <dbReference type="Pfam" id="PF04352"/>
    </source>
</evidence>
<evidence type="ECO:0000256" key="1">
    <source>
        <dbReference type="ARBA" id="ARBA00022884"/>
    </source>
</evidence>
<name>A0A2N9YFZ8_9GAMM</name>
<dbReference type="Proteomes" id="UP000234271">
    <property type="component" value="Chromosome"/>
</dbReference>
<sequence>MWRKTVATLFKRTRPQTTSGCPCCASSPYRCGKNSYNFTRGRLLKMEESTQSSLLTKDKTLAALDFLRNRFPNTFFPIGQIKYALAVGIRQEINACLKHPDGTNDLPENLSFKRISAAICLYCHHPDYQILIKTAGVKRVDLNGNIIGEVTEEQAQSFKDRRNAKPQTTHANLLNEPLNAKKYMAVIPVRSVKVTIPILSSNLPHNLRLPSKTPETNWKIELANPKGAPLTITAQTTSKAHQRMLKTVQDYETSGKEAWILLQATLLSNHVLKAPQLLVVEKKEKGQTG</sequence>
<protein>
    <recommendedName>
        <fullName evidence="2">ProQ/FinO domain-containing protein</fullName>
    </recommendedName>
</protein>
<dbReference type="STRING" id="288004.AL038_11915"/>
<dbReference type="SUPFAM" id="SSF48657">
    <property type="entry name" value="FinO-like"/>
    <property type="match status" value="1"/>
</dbReference>
<dbReference type="GO" id="GO:0003723">
    <property type="term" value="F:RNA binding"/>
    <property type="evidence" value="ECO:0007669"/>
    <property type="project" value="UniProtKB-KW"/>
</dbReference>
<reference evidence="4" key="1">
    <citation type="submission" date="2016-12" db="EMBL/GenBank/DDBJ databases">
        <title>Complete Genome Sequence of Beggiatoa leptomitiformis D-401.</title>
        <authorList>
            <person name="Fomenkov A."/>
            <person name="Vincze T."/>
            <person name="Grabovich M."/>
            <person name="Anton B.P."/>
            <person name="Dubinina G."/>
            <person name="Orlova M."/>
            <person name="Belousova E."/>
            <person name="Roberts R.J."/>
        </authorList>
    </citation>
    <scope>NUCLEOTIDE SEQUENCE [LARGE SCALE GENOMIC DNA]</scope>
    <source>
        <strain evidence="4">D-401</strain>
    </source>
</reference>
<dbReference type="EMBL" id="CP018889">
    <property type="protein sequence ID" value="AUI69403.2"/>
    <property type="molecule type" value="Genomic_DNA"/>
</dbReference>
<keyword evidence="4" id="KW-1185">Reference proteome</keyword>
<proteinExistence type="predicted"/>
<dbReference type="Gene3D" id="1.10.1710.10">
    <property type="entry name" value="ProQ/FinO domain"/>
    <property type="match status" value="1"/>
</dbReference>
<evidence type="ECO:0000313" key="3">
    <source>
        <dbReference type="EMBL" id="AUI69403.2"/>
    </source>
</evidence>
<feature type="domain" description="ProQ/FinO" evidence="2">
    <location>
        <begin position="62"/>
        <end position="165"/>
    </location>
</feature>
<gene>
    <name evidence="3" type="ORF">BLE401_12350</name>
</gene>
<dbReference type="InterPro" id="IPR036442">
    <property type="entry name" value="ProQ/FinO_sf"/>
</dbReference>
<organism evidence="3 4">
    <name type="scientific">Beggiatoa leptomitoformis</name>
    <dbReference type="NCBI Taxonomy" id="288004"/>
    <lineage>
        <taxon>Bacteria</taxon>
        <taxon>Pseudomonadati</taxon>
        <taxon>Pseudomonadota</taxon>
        <taxon>Gammaproteobacteria</taxon>
        <taxon>Thiotrichales</taxon>
        <taxon>Thiotrichaceae</taxon>
        <taxon>Beggiatoa</taxon>
    </lineage>
</organism>
<dbReference type="AlphaFoldDB" id="A0A2N9YFZ8"/>
<evidence type="ECO:0000313" key="4">
    <source>
        <dbReference type="Proteomes" id="UP000234271"/>
    </source>
</evidence>
<dbReference type="Pfam" id="PF04352">
    <property type="entry name" value="ProQ"/>
    <property type="match status" value="1"/>
</dbReference>
<keyword evidence="1" id="KW-0694">RNA-binding</keyword>